<dbReference type="OrthoDB" id="39175at2759"/>
<dbReference type="InterPro" id="IPR036864">
    <property type="entry name" value="Zn2-C6_fun-type_DNA-bd_sf"/>
</dbReference>
<dbReference type="EMBL" id="KN847524">
    <property type="protein sequence ID" value="KIV90324.1"/>
    <property type="molecule type" value="Genomic_DNA"/>
</dbReference>
<evidence type="ECO:0000256" key="6">
    <source>
        <dbReference type="ARBA" id="ARBA00023242"/>
    </source>
</evidence>
<dbReference type="GO" id="GO:0008270">
    <property type="term" value="F:zinc ion binding"/>
    <property type="evidence" value="ECO:0007669"/>
    <property type="project" value="InterPro"/>
</dbReference>
<keyword evidence="10" id="KW-1185">Reference proteome</keyword>
<name>A0A0D1Z8E6_EXOME</name>
<evidence type="ECO:0000256" key="3">
    <source>
        <dbReference type="ARBA" id="ARBA00023015"/>
    </source>
</evidence>
<dbReference type="PROSITE" id="PS00463">
    <property type="entry name" value="ZN2_CY6_FUNGAL_1"/>
    <property type="match status" value="1"/>
</dbReference>
<organism evidence="9 10">
    <name type="scientific">Exophiala mesophila</name>
    <name type="common">Black yeast-like fungus</name>
    <dbReference type="NCBI Taxonomy" id="212818"/>
    <lineage>
        <taxon>Eukaryota</taxon>
        <taxon>Fungi</taxon>
        <taxon>Dikarya</taxon>
        <taxon>Ascomycota</taxon>
        <taxon>Pezizomycotina</taxon>
        <taxon>Eurotiomycetes</taxon>
        <taxon>Chaetothyriomycetidae</taxon>
        <taxon>Chaetothyriales</taxon>
        <taxon>Herpotrichiellaceae</taxon>
        <taxon>Exophiala</taxon>
    </lineage>
</organism>
<dbReference type="GeneID" id="27325483"/>
<keyword evidence="3" id="KW-0805">Transcription regulation</keyword>
<protein>
    <recommendedName>
        <fullName evidence="8">Zn(2)-C6 fungal-type domain-containing protein</fullName>
    </recommendedName>
</protein>
<dbReference type="OMA" id="KHEINAR"/>
<dbReference type="GO" id="GO:0005634">
    <property type="term" value="C:nucleus"/>
    <property type="evidence" value="ECO:0007669"/>
    <property type="project" value="UniProtKB-SubCell"/>
</dbReference>
<evidence type="ECO:0000256" key="7">
    <source>
        <dbReference type="SAM" id="MobiDB-lite"/>
    </source>
</evidence>
<dbReference type="InterPro" id="IPR050987">
    <property type="entry name" value="AtrR-like"/>
</dbReference>
<dbReference type="SUPFAM" id="SSF57701">
    <property type="entry name" value="Zn2/Cys6 DNA-binding domain"/>
    <property type="match status" value="1"/>
</dbReference>
<dbReference type="PANTHER" id="PTHR46910">
    <property type="entry name" value="TRANSCRIPTION FACTOR PDR1"/>
    <property type="match status" value="1"/>
</dbReference>
<dbReference type="InterPro" id="IPR007219">
    <property type="entry name" value="XnlR_reg_dom"/>
</dbReference>
<dbReference type="SMART" id="SM00066">
    <property type="entry name" value="GAL4"/>
    <property type="match status" value="1"/>
</dbReference>
<dbReference type="GO" id="GO:0003677">
    <property type="term" value="F:DNA binding"/>
    <property type="evidence" value="ECO:0007669"/>
    <property type="project" value="UniProtKB-KW"/>
</dbReference>
<gene>
    <name evidence="9" type="ORF">PV10_07638</name>
</gene>
<evidence type="ECO:0000313" key="10">
    <source>
        <dbReference type="Proteomes" id="UP000054302"/>
    </source>
</evidence>
<keyword evidence="2" id="KW-0479">Metal-binding</keyword>
<comment type="subcellular location">
    <subcellularLocation>
        <location evidence="1">Nucleus</location>
    </subcellularLocation>
</comment>
<sequence length="732" mass="81058">MPRENSVGTPSGVRKNTRTKLTLLACDNCRIKRLKCTYNERPCMNCRLYEKECKQTGTAKVKSYARSEQTDDRVLSTTQDVAISHNGDSVASSSAECPSALLNPPDTTSVLNANEFAIGHQPMQSETISENSNDCNQSMLQLEELFANEFLRSSIPLNDFSSLGDFVQYTPMPLDGHFPEPPPLLSETGLDREQTGTPHSKPTPISPYSPQNDKVGGLGSLRPDTALQRPGKHIPPGLFIGIDNSLTGFIGLASTGATLATCIDESISKHSHISDSLNFEWLVQAGKYITRCDTGETVELSAAQLPPKSLATMCINAYFNNVHIHYPIIREQPFRTTWEAMYDPNQKAHRVSNYMLFCLVLTIGAASDKTNSATPTPMDQFSRELFQKACSLVFTPLTESSLVALQVILLLIIFLELNGQYSLASVMSGFSIRVCQAQGLHRKSPEDFDLEPEETKFRSQLWWISFHFETIIAMAEGRPTAVRELTYDVEVLPLCQDQQISPQLEPLASAVHAWTARLTELRNRFVTITSLCIKATDRLAALSDLNESLIRWKDQIPVAHQPGHDVSTDSSSCLLVAPLHLEYFNLLRSVHWASRMTISMQPDITADHGGRSVRAHDMGCLSAARSFVQALNSITDGGAVKSLFPKSLNTNIYVSVSAVLYREICESPQRMAAKTDLECLRALKVHLERDSLSGEWNATLHNTMSKMLEIAEQLVRGEPAGLDMPTVNTYNV</sequence>
<dbReference type="Gene3D" id="4.10.240.10">
    <property type="entry name" value="Zn(2)-C6 fungal-type DNA-binding domain"/>
    <property type="match status" value="1"/>
</dbReference>
<feature type="region of interest" description="Disordered" evidence="7">
    <location>
        <begin position="177"/>
        <end position="215"/>
    </location>
</feature>
<dbReference type="CDD" id="cd00067">
    <property type="entry name" value="GAL4"/>
    <property type="match status" value="1"/>
</dbReference>
<evidence type="ECO:0000256" key="2">
    <source>
        <dbReference type="ARBA" id="ARBA00022723"/>
    </source>
</evidence>
<dbReference type="GO" id="GO:0000981">
    <property type="term" value="F:DNA-binding transcription factor activity, RNA polymerase II-specific"/>
    <property type="evidence" value="ECO:0007669"/>
    <property type="project" value="InterPro"/>
</dbReference>
<dbReference type="PROSITE" id="PS50048">
    <property type="entry name" value="ZN2_CY6_FUNGAL_2"/>
    <property type="match status" value="1"/>
</dbReference>
<dbReference type="Proteomes" id="UP000054302">
    <property type="component" value="Unassembled WGS sequence"/>
</dbReference>
<dbReference type="InterPro" id="IPR001138">
    <property type="entry name" value="Zn2Cys6_DnaBD"/>
</dbReference>
<dbReference type="RefSeq" id="XP_016221898.1">
    <property type="nucleotide sequence ID" value="XM_016372566.1"/>
</dbReference>
<evidence type="ECO:0000259" key="8">
    <source>
        <dbReference type="PROSITE" id="PS50048"/>
    </source>
</evidence>
<dbReference type="AlphaFoldDB" id="A0A0D1Z8E6"/>
<reference evidence="9 10" key="1">
    <citation type="submission" date="2015-01" db="EMBL/GenBank/DDBJ databases">
        <title>The Genome Sequence of Exophiala mesophila CBS40295.</title>
        <authorList>
            <consortium name="The Broad Institute Genomics Platform"/>
            <person name="Cuomo C."/>
            <person name="de Hoog S."/>
            <person name="Gorbushina A."/>
            <person name="Stielow B."/>
            <person name="Teixiera M."/>
            <person name="Abouelleil A."/>
            <person name="Chapman S.B."/>
            <person name="Priest M."/>
            <person name="Young S.K."/>
            <person name="Wortman J."/>
            <person name="Nusbaum C."/>
            <person name="Birren B."/>
        </authorList>
    </citation>
    <scope>NUCLEOTIDE SEQUENCE [LARGE SCALE GENOMIC DNA]</scope>
    <source>
        <strain evidence="9 10">CBS 40295</strain>
    </source>
</reference>
<evidence type="ECO:0000256" key="4">
    <source>
        <dbReference type="ARBA" id="ARBA00023125"/>
    </source>
</evidence>
<dbReference type="SMART" id="SM00906">
    <property type="entry name" value="Fungal_trans"/>
    <property type="match status" value="1"/>
</dbReference>
<dbReference type="HOGENOM" id="CLU_385886_0_0_1"/>
<dbReference type="PANTHER" id="PTHR46910:SF3">
    <property type="entry name" value="HALOTOLERANCE PROTEIN 9-RELATED"/>
    <property type="match status" value="1"/>
</dbReference>
<keyword evidence="6" id="KW-0539">Nucleus</keyword>
<evidence type="ECO:0000256" key="5">
    <source>
        <dbReference type="ARBA" id="ARBA00023163"/>
    </source>
</evidence>
<feature type="domain" description="Zn(2)-C6 fungal-type" evidence="8">
    <location>
        <begin position="25"/>
        <end position="53"/>
    </location>
</feature>
<dbReference type="Pfam" id="PF04082">
    <property type="entry name" value="Fungal_trans"/>
    <property type="match status" value="1"/>
</dbReference>
<dbReference type="VEuPathDB" id="FungiDB:PV10_07638"/>
<evidence type="ECO:0000256" key="1">
    <source>
        <dbReference type="ARBA" id="ARBA00004123"/>
    </source>
</evidence>
<accession>A0A0D1Z8E6</accession>
<dbReference type="GO" id="GO:0006351">
    <property type="term" value="P:DNA-templated transcription"/>
    <property type="evidence" value="ECO:0007669"/>
    <property type="project" value="InterPro"/>
</dbReference>
<keyword evidence="4" id="KW-0238">DNA-binding</keyword>
<dbReference type="CDD" id="cd12148">
    <property type="entry name" value="fungal_TF_MHR"/>
    <property type="match status" value="1"/>
</dbReference>
<keyword evidence="5" id="KW-0804">Transcription</keyword>
<evidence type="ECO:0000313" key="9">
    <source>
        <dbReference type="EMBL" id="KIV90324.1"/>
    </source>
</evidence>
<dbReference type="Pfam" id="PF00172">
    <property type="entry name" value="Zn_clus"/>
    <property type="match status" value="1"/>
</dbReference>
<proteinExistence type="predicted"/>